<evidence type="ECO:0000313" key="1">
    <source>
        <dbReference type="EMBL" id="OLN21215.1"/>
    </source>
</evidence>
<accession>A0A1Q8Q1M4</accession>
<gene>
    <name evidence="1" type="ORF">BTO30_16175</name>
</gene>
<dbReference type="STRING" id="1714264.BTO30_16175"/>
<evidence type="ECO:0000313" key="2">
    <source>
        <dbReference type="Proteomes" id="UP000185568"/>
    </source>
</evidence>
<dbReference type="AlphaFoldDB" id="A0A1Q8Q1M4"/>
<name>A0A1Q8Q1M4_9BACI</name>
<dbReference type="Proteomes" id="UP000185568">
    <property type="component" value="Unassembled WGS sequence"/>
</dbReference>
<reference evidence="1 2" key="1">
    <citation type="submission" date="2016-12" db="EMBL/GenBank/DDBJ databases">
        <title>Domibacillus antri genome sequencing.</title>
        <authorList>
            <person name="Verma A."/>
            <person name="Krishnamurthi S."/>
        </authorList>
    </citation>
    <scope>NUCLEOTIDE SEQUENCE [LARGE SCALE GENOMIC DNA]</scope>
    <source>
        <strain evidence="1 2">XD80</strain>
    </source>
</reference>
<comment type="caution">
    <text evidence="1">The sequence shown here is derived from an EMBL/GenBank/DDBJ whole genome shotgun (WGS) entry which is preliminary data.</text>
</comment>
<proteinExistence type="predicted"/>
<protein>
    <submittedName>
        <fullName evidence="1">Uncharacterized protein</fullName>
    </submittedName>
</protein>
<keyword evidence="2" id="KW-1185">Reference proteome</keyword>
<dbReference type="EMBL" id="MSDU01000063">
    <property type="protein sequence ID" value="OLN21215.1"/>
    <property type="molecule type" value="Genomic_DNA"/>
</dbReference>
<dbReference type="RefSeq" id="WP_075399729.1">
    <property type="nucleotide sequence ID" value="NZ_MSDU01000063.1"/>
</dbReference>
<dbReference type="OrthoDB" id="2934150at2"/>
<organism evidence="1 2">
    <name type="scientific">Domibacillus antri</name>
    <dbReference type="NCBI Taxonomy" id="1714264"/>
    <lineage>
        <taxon>Bacteria</taxon>
        <taxon>Bacillati</taxon>
        <taxon>Bacillota</taxon>
        <taxon>Bacilli</taxon>
        <taxon>Bacillales</taxon>
        <taxon>Bacillaceae</taxon>
        <taxon>Domibacillus</taxon>
    </lineage>
</organism>
<sequence>MDLKLKDKDVLIEGVALPIPLQISLEKRGKTVVNHRYVEDVKELQVLCSSCNQWHSTCNLEGGAWVDINKTYKLCNKGKHNEYFDTYCLQCYESKKNKDTKIIEQEPVVMAEIEEKCNVGKERIQQTVFLYPDNDLFIKLYCVFQNKKKNQLINEIIAEFKANNPINL</sequence>